<dbReference type="OrthoDB" id="9772911at2"/>
<dbReference type="Pfam" id="PF01471">
    <property type="entry name" value="PG_binding_1"/>
    <property type="match status" value="1"/>
</dbReference>
<dbReference type="InterPro" id="IPR002477">
    <property type="entry name" value="Peptidoglycan-bd-like"/>
</dbReference>
<dbReference type="NCBIfam" id="TIGR02283">
    <property type="entry name" value="MltB_2"/>
    <property type="match status" value="1"/>
</dbReference>
<evidence type="ECO:0000259" key="2">
    <source>
        <dbReference type="Pfam" id="PF01471"/>
    </source>
</evidence>
<dbReference type="Gene3D" id="1.10.530.10">
    <property type="match status" value="1"/>
</dbReference>
<dbReference type="SUPFAM" id="SSF47090">
    <property type="entry name" value="PGBD-like"/>
    <property type="match status" value="1"/>
</dbReference>
<evidence type="ECO:0000313" key="5">
    <source>
        <dbReference type="Proteomes" id="UP000273022"/>
    </source>
</evidence>
<dbReference type="RefSeq" id="WP_121854881.1">
    <property type="nucleotide sequence ID" value="NZ_CP037952.1"/>
</dbReference>
<dbReference type="Gene3D" id="1.10.101.10">
    <property type="entry name" value="PGBD-like superfamily/PGBD"/>
    <property type="match status" value="1"/>
</dbReference>
<dbReference type="GO" id="GO:0009253">
    <property type="term" value="P:peptidoglycan catabolic process"/>
    <property type="evidence" value="ECO:0007669"/>
    <property type="project" value="TreeGrafter"/>
</dbReference>
<dbReference type="InterPro" id="IPR036366">
    <property type="entry name" value="PGBDSf"/>
</dbReference>
<gene>
    <name evidence="4" type="ORF">D5R81_17330</name>
</gene>
<reference evidence="4 5" key="1">
    <citation type="submission" date="2018-09" db="EMBL/GenBank/DDBJ databases">
        <title>Phylogeny of the Shewanellaceae, and recommendation for two new genera, Pseudoshewanella and Parashewanella.</title>
        <authorList>
            <person name="Wang G."/>
        </authorList>
    </citation>
    <scope>NUCLEOTIDE SEQUENCE [LARGE SCALE GENOMIC DNA]</scope>
    <source>
        <strain evidence="4 5">KCTC 22492</strain>
    </source>
</reference>
<dbReference type="Gene3D" id="1.10.8.350">
    <property type="entry name" value="Bacterial muramidase"/>
    <property type="match status" value="1"/>
</dbReference>
<dbReference type="FunFam" id="1.10.8.350:FF:000001">
    <property type="entry name" value="Lytic murein transglycosylase B"/>
    <property type="match status" value="1"/>
</dbReference>
<dbReference type="GO" id="GO:0008933">
    <property type="term" value="F:peptidoglycan lytic transglycosylase activity"/>
    <property type="evidence" value="ECO:0007669"/>
    <property type="project" value="TreeGrafter"/>
</dbReference>
<accession>A0A3A6TQC2</accession>
<protein>
    <submittedName>
        <fullName evidence="4">Lytic murein transglycosylase</fullName>
    </submittedName>
</protein>
<organism evidence="4 5">
    <name type="scientific">Parashewanella spongiae</name>
    <dbReference type="NCBI Taxonomy" id="342950"/>
    <lineage>
        <taxon>Bacteria</taxon>
        <taxon>Pseudomonadati</taxon>
        <taxon>Pseudomonadota</taxon>
        <taxon>Gammaproteobacteria</taxon>
        <taxon>Alteromonadales</taxon>
        <taxon>Shewanellaceae</taxon>
        <taxon>Parashewanella</taxon>
    </lineage>
</organism>
<feature type="signal peptide" evidence="1">
    <location>
        <begin position="1"/>
        <end position="20"/>
    </location>
</feature>
<evidence type="ECO:0000313" key="4">
    <source>
        <dbReference type="EMBL" id="RJY06787.1"/>
    </source>
</evidence>
<dbReference type="AlphaFoldDB" id="A0A3A6TQC2"/>
<name>A0A3A6TQC2_9GAMM</name>
<proteinExistence type="predicted"/>
<feature type="domain" description="Peptidoglycan binding-like" evidence="2">
    <location>
        <begin position="337"/>
        <end position="389"/>
    </location>
</feature>
<dbReference type="InterPro" id="IPR031304">
    <property type="entry name" value="SLT_2"/>
</dbReference>
<dbReference type="Proteomes" id="UP000273022">
    <property type="component" value="Unassembled WGS sequence"/>
</dbReference>
<evidence type="ECO:0000256" key="1">
    <source>
        <dbReference type="SAM" id="SignalP"/>
    </source>
</evidence>
<comment type="caution">
    <text evidence="4">The sequence shown here is derived from an EMBL/GenBank/DDBJ whole genome shotgun (WGS) entry which is preliminary data.</text>
</comment>
<feature type="domain" description="Transglycosylase SLT" evidence="3">
    <location>
        <begin position="25"/>
        <end position="316"/>
    </location>
</feature>
<sequence>MKKIQLLGLLFFFSVSSSYAAENDFQSCVANLTKKAKAEGISNKTIEETLAIVKPKPQVIKLDKKQPEFSSTFADYFNKRVTDWRINKGKILWKTHHELLKELTVKYGVPGQYILAFWGLETNYGSYKGNLPVIDSLVTLACDPRRAKFFSKELIQALKIKQRYGFAYKDMKGSWAGAMGHTQFMPSTYAKYAIDADKDGKPDLWNSSTDALTSAAYFLNQLGWKRAERWGREIKLPKEFDYTLVGAQQKMPLNHWKLNGVMKADGSQLAVADMSAAVYLPAGHTGPAFLGYNNFKTIMRWNNSEFYAIAVGHLADRIVGAPPLSVAPPVNQRLKRSMIKELQQKLANQGYDVGEPDGILGNKTSNALQAFQKSKGLIADGFPDATTFESIGIKKE</sequence>
<evidence type="ECO:0000259" key="3">
    <source>
        <dbReference type="Pfam" id="PF13406"/>
    </source>
</evidence>
<dbReference type="PANTHER" id="PTHR30163:SF8">
    <property type="entry name" value="LYTIC MUREIN TRANSGLYCOSYLASE"/>
    <property type="match status" value="1"/>
</dbReference>
<feature type="chain" id="PRO_5017404354" evidence="1">
    <location>
        <begin position="21"/>
        <end position="396"/>
    </location>
</feature>
<dbReference type="SUPFAM" id="SSF53955">
    <property type="entry name" value="Lysozyme-like"/>
    <property type="match status" value="1"/>
</dbReference>
<dbReference type="Pfam" id="PF13406">
    <property type="entry name" value="SLT_2"/>
    <property type="match status" value="1"/>
</dbReference>
<dbReference type="InterPro" id="IPR011970">
    <property type="entry name" value="MltB_2"/>
</dbReference>
<dbReference type="PANTHER" id="PTHR30163">
    <property type="entry name" value="MEMBRANE-BOUND LYTIC MUREIN TRANSGLYCOSYLASE B"/>
    <property type="match status" value="1"/>
</dbReference>
<dbReference type="InterPro" id="IPR023346">
    <property type="entry name" value="Lysozyme-like_dom_sf"/>
</dbReference>
<dbReference type="InterPro" id="IPR043426">
    <property type="entry name" value="MltB-like"/>
</dbReference>
<keyword evidence="1" id="KW-0732">Signal</keyword>
<dbReference type="EMBL" id="QYYH01000152">
    <property type="protein sequence ID" value="RJY06787.1"/>
    <property type="molecule type" value="Genomic_DNA"/>
</dbReference>
<dbReference type="InterPro" id="IPR036365">
    <property type="entry name" value="PGBD-like_sf"/>
</dbReference>
<dbReference type="CDD" id="cd13399">
    <property type="entry name" value="Slt35-like"/>
    <property type="match status" value="1"/>
</dbReference>
<keyword evidence="5" id="KW-1185">Reference proteome</keyword>